<reference evidence="1" key="1">
    <citation type="journal article" date="2021" name="Antonie Van Leeuwenhoek">
        <title>Draft genome and description of Waterburya agarophytonicola gen. nov. sp. nov. (Pleurocapsales, Cyanobacteria): a seaweed symbiont.</title>
        <authorList>
            <person name="Bonthond G."/>
            <person name="Shalygin S."/>
            <person name="Bayer T."/>
            <person name="Weinberger F."/>
        </authorList>
    </citation>
    <scope>NUCLEOTIDE SEQUENCE</scope>
    <source>
        <strain evidence="1">KI4</strain>
    </source>
</reference>
<dbReference type="AlphaFoldDB" id="A0A964BXH7"/>
<organism evidence="1 2">
    <name type="scientific">Waterburya agarophytonicola KI4</name>
    <dbReference type="NCBI Taxonomy" id="2874699"/>
    <lineage>
        <taxon>Bacteria</taxon>
        <taxon>Bacillati</taxon>
        <taxon>Cyanobacteriota</taxon>
        <taxon>Cyanophyceae</taxon>
        <taxon>Pleurocapsales</taxon>
        <taxon>Hyellaceae</taxon>
        <taxon>Waterburya</taxon>
        <taxon>Waterburya agarophytonicola</taxon>
    </lineage>
</organism>
<protein>
    <submittedName>
        <fullName evidence="1">Uncharacterized protein</fullName>
    </submittedName>
</protein>
<dbReference type="Proteomes" id="UP000729733">
    <property type="component" value="Unassembled WGS sequence"/>
</dbReference>
<keyword evidence="2" id="KW-1185">Reference proteome</keyword>
<dbReference type="EMBL" id="JADWDC010000117">
    <property type="protein sequence ID" value="MCC0179813.1"/>
    <property type="molecule type" value="Genomic_DNA"/>
</dbReference>
<evidence type="ECO:0000313" key="1">
    <source>
        <dbReference type="EMBL" id="MCC0179813.1"/>
    </source>
</evidence>
<gene>
    <name evidence="1" type="ORF">I4641_23015</name>
</gene>
<comment type="caution">
    <text evidence="1">The sequence shown here is derived from an EMBL/GenBank/DDBJ whole genome shotgun (WGS) entry which is preliminary data.</text>
</comment>
<dbReference type="RefSeq" id="WP_229642911.1">
    <property type="nucleotide sequence ID" value="NZ_JADWDC010000117.1"/>
</dbReference>
<proteinExistence type="predicted"/>
<accession>A0A964BXH7</accession>
<evidence type="ECO:0000313" key="2">
    <source>
        <dbReference type="Proteomes" id="UP000729733"/>
    </source>
</evidence>
<name>A0A964BXH7_9CYAN</name>
<sequence>MKKHPNKEINSAIDYAVENGWEVKEAGSSSHAWGRLKCPYNDSECRCGKFCLKSIWSTPKNPQNHAKQIRRIVDGCINKGISID</sequence>